<gene>
    <name evidence="2" type="ORF">HX89_10245</name>
</gene>
<sequence>MRQCSRSACSQPAVATLTYVYADSTVVLGPLATYAEPHTYDLCADHATRLTAPRGWDIVRLAVDMTPPEPTPDDLVALAEAVRQAAVRPAPGEPEPTRRSTRSVAASDPTLLSATERRRHLRVLPGQTPADALSDASDDDDADGGRFDRPFDGREGPSRR</sequence>
<dbReference type="KEGG" id="dni:HX89_10245"/>
<dbReference type="Pfam" id="PF12005">
    <property type="entry name" value="DUF3499"/>
    <property type="match status" value="1"/>
</dbReference>
<dbReference type="eggNOG" id="ENOG5032RR4">
    <property type="taxonomic scope" value="Bacteria"/>
</dbReference>
<evidence type="ECO:0000313" key="2">
    <source>
        <dbReference type="EMBL" id="AIF41262.1"/>
    </source>
</evidence>
<proteinExistence type="predicted"/>
<keyword evidence="3" id="KW-1185">Reference proteome</keyword>
<dbReference type="AlphaFoldDB" id="A0A075JIU2"/>
<name>A0A075JIU2_9MICO</name>
<dbReference type="InterPro" id="IPR021888">
    <property type="entry name" value="DUF3499"/>
</dbReference>
<dbReference type="Proteomes" id="UP000027986">
    <property type="component" value="Chromosome"/>
</dbReference>
<feature type="compositionally biased region" description="Basic and acidic residues" evidence="1">
    <location>
        <begin position="143"/>
        <end position="160"/>
    </location>
</feature>
<reference evidence="2 3" key="1">
    <citation type="submission" date="2014-07" db="EMBL/GenBank/DDBJ databases">
        <title>Genome Sequencing of Dermacoccus nishinomiyaensis.</title>
        <authorList>
            <person name="Hong K.W."/>
            <person name="Chan K.G."/>
        </authorList>
    </citation>
    <scope>NUCLEOTIDE SEQUENCE [LARGE SCALE GENOMIC DNA]</scope>
    <source>
        <strain evidence="2 3">M25</strain>
    </source>
</reference>
<feature type="region of interest" description="Disordered" evidence="1">
    <location>
        <begin position="84"/>
        <end position="160"/>
    </location>
</feature>
<evidence type="ECO:0008006" key="4">
    <source>
        <dbReference type="Google" id="ProtNLM"/>
    </source>
</evidence>
<protein>
    <recommendedName>
        <fullName evidence="4">DUF3499 domain-containing protein</fullName>
    </recommendedName>
</protein>
<dbReference type="EMBL" id="CP008889">
    <property type="protein sequence ID" value="AIF41262.1"/>
    <property type="molecule type" value="Genomic_DNA"/>
</dbReference>
<evidence type="ECO:0000313" key="3">
    <source>
        <dbReference type="Proteomes" id="UP000027986"/>
    </source>
</evidence>
<accession>A0A075JIU2</accession>
<evidence type="ECO:0000256" key="1">
    <source>
        <dbReference type="SAM" id="MobiDB-lite"/>
    </source>
</evidence>
<organism evidence="2 3">
    <name type="scientific">Dermacoccus nishinomiyaensis</name>
    <dbReference type="NCBI Taxonomy" id="1274"/>
    <lineage>
        <taxon>Bacteria</taxon>
        <taxon>Bacillati</taxon>
        <taxon>Actinomycetota</taxon>
        <taxon>Actinomycetes</taxon>
        <taxon>Micrococcales</taxon>
        <taxon>Dermacoccaceae</taxon>
        <taxon>Dermacoccus</taxon>
    </lineage>
</organism>
<dbReference type="HOGENOM" id="CLU_095649_1_0_11"/>